<dbReference type="NCBIfam" id="NF006771">
    <property type="entry name" value="PRK09290.1-5"/>
    <property type="match status" value="1"/>
</dbReference>
<dbReference type="Gene3D" id="3.30.70.360">
    <property type="match status" value="1"/>
</dbReference>
<feature type="binding site" evidence="4">
    <location>
        <position position="289"/>
    </location>
    <ligand>
        <name>allantoate</name>
        <dbReference type="ChEBI" id="CHEBI:17536"/>
    </ligand>
</feature>
<dbReference type="SUPFAM" id="SSF55031">
    <property type="entry name" value="Bacterial exopeptidase dimerisation domain"/>
    <property type="match status" value="1"/>
</dbReference>
<feature type="binding site" evidence="3">
    <location>
        <position position="131"/>
    </location>
    <ligand>
        <name>Zn(2+)</name>
        <dbReference type="ChEBI" id="CHEBI:29105"/>
        <label>2</label>
    </ligand>
</feature>
<dbReference type="EC" id="3.5.-.-" evidence="6"/>
<evidence type="ECO:0000313" key="7">
    <source>
        <dbReference type="Proteomes" id="UP000646053"/>
    </source>
</evidence>
<dbReference type="InterPro" id="IPR002933">
    <property type="entry name" value="Peptidase_M20"/>
</dbReference>
<keyword evidence="3" id="KW-0479">Metal-binding</keyword>
<dbReference type="PANTHER" id="PTHR32494:SF5">
    <property type="entry name" value="ALLANTOATE AMIDOHYDROLASE"/>
    <property type="match status" value="1"/>
</dbReference>
<dbReference type="SUPFAM" id="SSF53187">
    <property type="entry name" value="Zn-dependent exopeptidases"/>
    <property type="match status" value="1"/>
</dbReference>
<comment type="similarity">
    <text evidence="1">Belongs to the peptidase M20 family.</text>
</comment>
<feature type="domain" description="Peptidase M20 dimerisation" evidence="5">
    <location>
        <begin position="213"/>
        <end position="314"/>
    </location>
</feature>
<accession>A0A8J7YZB1</accession>
<dbReference type="NCBIfam" id="TIGR01879">
    <property type="entry name" value="hydantase"/>
    <property type="match status" value="1"/>
</dbReference>
<name>A0A8J7YZB1_9CYAN</name>
<dbReference type="Proteomes" id="UP000646053">
    <property type="component" value="Unassembled WGS sequence"/>
</dbReference>
<dbReference type="AlphaFoldDB" id="A0A8J7YZB1"/>
<evidence type="ECO:0000256" key="4">
    <source>
        <dbReference type="PIRSR" id="PIRSR001235-2"/>
    </source>
</evidence>
<evidence type="ECO:0000256" key="2">
    <source>
        <dbReference type="ARBA" id="ARBA00022801"/>
    </source>
</evidence>
<feature type="binding site" evidence="3">
    <location>
        <position position="96"/>
    </location>
    <ligand>
        <name>Zn(2+)</name>
        <dbReference type="ChEBI" id="CHEBI:29105"/>
        <label>2</label>
    </ligand>
</feature>
<dbReference type="Gene3D" id="3.40.630.10">
    <property type="entry name" value="Zn peptidases"/>
    <property type="match status" value="1"/>
</dbReference>
<feature type="binding site" evidence="4">
    <location>
        <position position="216"/>
    </location>
    <ligand>
        <name>allantoate</name>
        <dbReference type="ChEBI" id="CHEBI:17536"/>
    </ligand>
</feature>
<dbReference type="InterPro" id="IPR036264">
    <property type="entry name" value="Bact_exopeptidase_dim_dom"/>
</dbReference>
<dbReference type="Pfam" id="PF07687">
    <property type="entry name" value="M20_dimer"/>
    <property type="match status" value="1"/>
</dbReference>
<feature type="binding site" evidence="3">
    <location>
        <position position="96"/>
    </location>
    <ligand>
        <name>Zn(2+)</name>
        <dbReference type="ChEBI" id="CHEBI:29105"/>
        <label>1</label>
    </ligand>
</feature>
<keyword evidence="3" id="KW-0862">Zinc</keyword>
<sequence>MTLSRLDINSDRLNANIERIAKIGKQPSGSICRLAFTPEALQARYLIQQWMTELDMHVSTDAAGNLIGKYDGIYHHAPALATGSHIDTVPSGGRYDGALGVLAGLEVVRSLRQNDLRLNHPLEVIVFTDEESTMIGSQAIAGTVLYDEIERYHLPSGKSIQEALEGLGGEWDHLATARRDRTNLAAFVELHVEQGIILERTQHEIGIVQGVVGMRRRKIIITGQANHAGTTPMEMRQDALIAAAKLVLAVQTIALAMPTQPVATVGFLSVLPNAVNIIPGTVELTVDMRDLSKEVLDGMVEQLEAAVAAIAVETDTQITVAPLLCVEPTLAAGLVQDAIAAVCHQLGLSHCHLPSRAGHDSLEVGRITDMGMIFVPSQAGLSHSEAEYTSPEHCAQGATVLLHTLLALDKLYPI</sequence>
<proteinExistence type="inferred from homology"/>
<feature type="binding site" evidence="4">
    <location>
        <position position="276"/>
    </location>
    <ligand>
        <name>allantoate</name>
        <dbReference type="ChEBI" id="CHEBI:17536"/>
    </ligand>
</feature>
<dbReference type="InterPro" id="IPR011650">
    <property type="entry name" value="Peptidase_M20_dimer"/>
</dbReference>
<feature type="binding site" evidence="3">
    <location>
        <position position="85"/>
    </location>
    <ligand>
        <name>Zn(2+)</name>
        <dbReference type="ChEBI" id="CHEBI:29105"/>
        <label>1</label>
    </ligand>
</feature>
<dbReference type="GO" id="GO:0046872">
    <property type="term" value="F:metal ion binding"/>
    <property type="evidence" value="ECO:0007669"/>
    <property type="project" value="UniProtKB-KW"/>
</dbReference>
<dbReference type="CDD" id="cd03884">
    <property type="entry name" value="M20_bAS"/>
    <property type="match status" value="1"/>
</dbReference>
<dbReference type="PANTHER" id="PTHR32494">
    <property type="entry name" value="ALLANTOATE DEIMINASE-RELATED"/>
    <property type="match status" value="1"/>
</dbReference>
<evidence type="ECO:0000259" key="5">
    <source>
        <dbReference type="Pfam" id="PF07687"/>
    </source>
</evidence>
<keyword evidence="7" id="KW-1185">Reference proteome</keyword>
<feature type="binding site" evidence="3">
    <location>
        <position position="383"/>
    </location>
    <ligand>
        <name>Zn(2+)</name>
        <dbReference type="ChEBI" id="CHEBI:29105"/>
        <label>2</label>
    </ligand>
</feature>
<dbReference type="EMBL" id="WVIE01000008">
    <property type="protein sequence ID" value="NDJ17337.1"/>
    <property type="molecule type" value="Genomic_DNA"/>
</dbReference>
<evidence type="ECO:0000313" key="6">
    <source>
        <dbReference type="EMBL" id="NDJ17337.1"/>
    </source>
</evidence>
<comment type="caution">
    <text evidence="6">The sequence shown here is derived from an EMBL/GenBank/DDBJ whole genome shotgun (WGS) entry which is preliminary data.</text>
</comment>
<dbReference type="PIRSF" id="PIRSF001235">
    <property type="entry name" value="Amidase_carbamoylase"/>
    <property type="match status" value="1"/>
</dbReference>
<dbReference type="Pfam" id="PF01546">
    <property type="entry name" value="Peptidase_M20"/>
    <property type="match status" value="1"/>
</dbReference>
<evidence type="ECO:0000256" key="1">
    <source>
        <dbReference type="ARBA" id="ARBA00006153"/>
    </source>
</evidence>
<organism evidence="6 7">
    <name type="scientific">Myxacorys almedinensis A</name>
    <dbReference type="NCBI Taxonomy" id="2690445"/>
    <lineage>
        <taxon>Bacteria</taxon>
        <taxon>Bacillati</taxon>
        <taxon>Cyanobacteriota</taxon>
        <taxon>Cyanophyceae</taxon>
        <taxon>Leptolyngbyales</taxon>
        <taxon>Leptolyngbyaceae</taxon>
        <taxon>Myxacorys</taxon>
        <taxon>Myxacorys almedinensis</taxon>
    </lineage>
</organism>
<gene>
    <name evidence="6" type="ORF">GS601_08540</name>
</gene>
<keyword evidence="2 6" id="KW-0378">Hydrolase</keyword>
<reference evidence="6" key="1">
    <citation type="submission" date="2019-12" db="EMBL/GenBank/DDBJ databases">
        <title>High-Quality draft genome sequences of three cyanobacteria isolated from the limestone walls of the Old Cathedral of Coimbra.</title>
        <authorList>
            <person name="Tiago I."/>
            <person name="Soares F."/>
            <person name="Portugal A."/>
        </authorList>
    </citation>
    <scope>NUCLEOTIDE SEQUENCE</scope>
    <source>
        <strain evidence="6">A</strain>
    </source>
</reference>
<feature type="binding site" evidence="3">
    <location>
        <position position="191"/>
    </location>
    <ligand>
        <name>Zn(2+)</name>
        <dbReference type="ChEBI" id="CHEBI:29105"/>
        <label>1</label>
    </ligand>
</feature>
<dbReference type="GO" id="GO:0016813">
    <property type="term" value="F:hydrolase activity, acting on carbon-nitrogen (but not peptide) bonds, in linear amidines"/>
    <property type="evidence" value="ECO:0007669"/>
    <property type="project" value="InterPro"/>
</dbReference>
<protein>
    <submittedName>
        <fullName evidence="6">Hydantoinase/carbamoylase family amidase</fullName>
        <ecNumber evidence="6">3.5.-.-</ecNumber>
    </submittedName>
</protein>
<dbReference type="InterPro" id="IPR010158">
    <property type="entry name" value="Amidase_Cbmase"/>
</dbReference>
<comment type="cofactor">
    <cofactor evidence="3">
        <name>Zn(2+)</name>
        <dbReference type="ChEBI" id="CHEBI:29105"/>
    </cofactor>
    <text evidence="3">Binds 2 Zn(2+) ions per subunit.</text>
</comment>
<evidence type="ECO:0000256" key="3">
    <source>
        <dbReference type="PIRSR" id="PIRSR001235-1"/>
    </source>
</evidence>